<evidence type="ECO:0000256" key="1">
    <source>
        <dbReference type="SAM" id="MobiDB-lite"/>
    </source>
</evidence>
<feature type="region of interest" description="Disordered" evidence="1">
    <location>
        <begin position="37"/>
        <end position="94"/>
    </location>
</feature>
<sequence length="194" mass="21096">MLILRKSVTKIIAARWHALSPEEHKYWDDMEDEVAREHKRMYPDYKVERRSSKEIRRRNKSAAKTSKKASGSGNGTAAAAAIQPSASAVPKNPPVQFQLPNAGFQDVIGFDASEYAGAAAVPEDPLTQFQLPSAEAQEVPDFGAPEYGGLEFGAPIEGQVTSHSDAQEGQDAFGDEDEANLARYLLDYLNGEGA</sequence>
<comment type="caution">
    <text evidence="2">The sequence shown here is derived from an EMBL/GenBank/DDBJ whole genome shotgun (WGS) entry which is preliminary data.</text>
</comment>
<organism evidence="2 3">
    <name type="scientific">Diatrype stigma</name>
    <dbReference type="NCBI Taxonomy" id="117547"/>
    <lineage>
        <taxon>Eukaryota</taxon>
        <taxon>Fungi</taxon>
        <taxon>Dikarya</taxon>
        <taxon>Ascomycota</taxon>
        <taxon>Pezizomycotina</taxon>
        <taxon>Sordariomycetes</taxon>
        <taxon>Xylariomycetidae</taxon>
        <taxon>Xylariales</taxon>
        <taxon>Diatrypaceae</taxon>
        <taxon>Diatrype</taxon>
    </lineage>
</organism>
<proteinExistence type="predicted"/>
<keyword evidence="3" id="KW-1185">Reference proteome</keyword>
<protein>
    <recommendedName>
        <fullName evidence="4">HMG box domain-containing protein</fullName>
    </recommendedName>
</protein>
<dbReference type="SUPFAM" id="SSF47095">
    <property type="entry name" value="HMG-box"/>
    <property type="match status" value="1"/>
</dbReference>
<feature type="compositionally biased region" description="Basic and acidic residues" evidence="1">
    <location>
        <begin position="37"/>
        <end position="54"/>
    </location>
</feature>
<feature type="compositionally biased region" description="Basic residues" evidence="1">
    <location>
        <begin position="55"/>
        <end position="67"/>
    </location>
</feature>
<feature type="compositionally biased region" description="Low complexity" evidence="1">
    <location>
        <begin position="68"/>
        <end position="88"/>
    </location>
</feature>
<evidence type="ECO:0000313" key="3">
    <source>
        <dbReference type="Proteomes" id="UP001320420"/>
    </source>
</evidence>
<evidence type="ECO:0000313" key="2">
    <source>
        <dbReference type="EMBL" id="KAK7751068.1"/>
    </source>
</evidence>
<name>A0AAN9YMH8_9PEZI</name>
<evidence type="ECO:0008006" key="4">
    <source>
        <dbReference type="Google" id="ProtNLM"/>
    </source>
</evidence>
<reference evidence="2 3" key="1">
    <citation type="submission" date="2024-02" db="EMBL/GenBank/DDBJ databases">
        <title>De novo assembly and annotation of 12 fungi associated with fruit tree decline syndrome in Ontario, Canada.</title>
        <authorList>
            <person name="Sulman M."/>
            <person name="Ellouze W."/>
            <person name="Ilyukhin E."/>
        </authorList>
    </citation>
    <scope>NUCLEOTIDE SEQUENCE [LARGE SCALE GENOMIC DNA]</scope>
    <source>
        <strain evidence="2 3">M11/M66-122</strain>
    </source>
</reference>
<dbReference type="AlphaFoldDB" id="A0AAN9YMH8"/>
<dbReference type="Gene3D" id="1.10.30.10">
    <property type="entry name" value="High mobility group box domain"/>
    <property type="match status" value="1"/>
</dbReference>
<accession>A0AAN9YMH8</accession>
<dbReference type="InterPro" id="IPR036910">
    <property type="entry name" value="HMG_box_dom_sf"/>
</dbReference>
<gene>
    <name evidence="2" type="ORF">SLS62_007054</name>
</gene>
<dbReference type="Proteomes" id="UP001320420">
    <property type="component" value="Unassembled WGS sequence"/>
</dbReference>
<dbReference type="EMBL" id="JAKJXP020000055">
    <property type="protein sequence ID" value="KAK7751068.1"/>
    <property type="molecule type" value="Genomic_DNA"/>
</dbReference>